<dbReference type="InterPro" id="IPR045339">
    <property type="entry name" value="DUF6534"/>
</dbReference>
<feature type="transmembrane region" description="Helical" evidence="2">
    <location>
        <begin position="62"/>
        <end position="83"/>
    </location>
</feature>
<feature type="transmembrane region" description="Helical" evidence="2">
    <location>
        <begin position="178"/>
        <end position="200"/>
    </location>
</feature>
<proteinExistence type="predicted"/>
<reference evidence="4 5" key="1">
    <citation type="journal article" date="2019" name="New Phytol.">
        <title>Comparative genomics reveals unique wood-decay strategies and fruiting body development in the Schizophyllaceae.</title>
        <authorList>
            <person name="Almasi E."/>
            <person name="Sahu N."/>
            <person name="Krizsan K."/>
            <person name="Balint B."/>
            <person name="Kovacs G.M."/>
            <person name="Kiss B."/>
            <person name="Cseklye J."/>
            <person name="Drula E."/>
            <person name="Henrissat B."/>
            <person name="Nagy I."/>
            <person name="Chovatia M."/>
            <person name="Adam C."/>
            <person name="LaButti K."/>
            <person name="Lipzen A."/>
            <person name="Riley R."/>
            <person name="Grigoriev I.V."/>
            <person name="Nagy L.G."/>
        </authorList>
    </citation>
    <scope>NUCLEOTIDE SEQUENCE [LARGE SCALE GENOMIC DNA]</scope>
    <source>
        <strain evidence="4 5">NL-1724</strain>
    </source>
</reference>
<sequence length="357" mass="39465">MWLLSLAADPVDTPSSPGQLAEINHGPMFIGFIFNATLLGLLSAQVWSYARRYRDDSRWVKIFVAVLYIANIANSVFDAMFLYNSVIIHFGDVEYIRNGNWMFTADPAATCVIAAMVQFFYVWRLTKLTKQYVVIGAVVLTTIAGLGKSSIGGLGTAVNCYMYPLFDDLQKFRAWPAVWLMCECVADVLITAVLVSYLFLNRERHKTGYRPTDELVDKVIRLALPTGAFTAVVAFVDIVLFLSNQAGLHLIFNFALAKLYSVSLMSSLNSRTRDAAKRSTEVPVSRSSRSSRGNQLPTVGSEFLALGSPRSGKFSAYTEDHERDLGSFGIQVTVDTIKSFDAPGPDDVESRGSRDGR</sequence>
<dbReference type="Pfam" id="PF20152">
    <property type="entry name" value="DUF6534"/>
    <property type="match status" value="1"/>
</dbReference>
<feature type="domain" description="DUF6534" evidence="3">
    <location>
        <begin position="184"/>
        <end position="272"/>
    </location>
</feature>
<feature type="region of interest" description="Disordered" evidence="1">
    <location>
        <begin position="337"/>
        <end position="357"/>
    </location>
</feature>
<dbReference type="OrthoDB" id="3183258at2759"/>
<dbReference type="PANTHER" id="PTHR40465">
    <property type="entry name" value="CHROMOSOME 1, WHOLE GENOME SHOTGUN SEQUENCE"/>
    <property type="match status" value="1"/>
</dbReference>
<feature type="transmembrane region" description="Helical" evidence="2">
    <location>
        <begin position="28"/>
        <end position="50"/>
    </location>
</feature>
<comment type="caution">
    <text evidence="4">The sequence shown here is derived from an EMBL/GenBank/DDBJ whole genome shotgun (WGS) entry which is preliminary data.</text>
</comment>
<keyword evidence="2" id="KW-1133">Transmembrane helix</keyword>
<feature type="transmembrane region" description="Helical" evidence="2">
    <location>
        <begin position="132"/>
        <end position="158"/>
    </location>
</feature>
<evidence type="ECO:0000313" key="5">
    <source>
        <dbReference type="Proteomes" id="UP000320762"/>
    </source>
</evidence>
<feature type="compositionally biased region" description="Basic and acidic residues" evidence="1">
    <location>
        <begin position="348"/>
        <end position="357"/>
    </location>
</feature>
<dbReference type="EMBL" id="VDMD01000044">
    <property type="protein sequence ID" value="TRM57680.1"/>
    <property type="molecule type" value="Genomic_DNA"/>
</dbReference>
<name>A0A550BYN8_9AGAR</name>
<keyword evidence="2" id="KW-0812">Transmembrane</keyword>
<feature type="transmembrane region" description="Helical" evidence="2">
    <location>
        <begin position="103"/>
        <end position="123"/>
    </location>
</feature>
<evidence type="ECO:0000256" key="2">
    <source>
        <dbReference type="SAM" id="Phobius"/>
    </source>
</evidence>
<dbReference type="AlphaFoldDB" id="A0A550BYN8"/>
<dbReference type="STRING" id="97359.A0A550BYN8"/>
<organism evidence="4 5">
    <name type="scientific">Schizophyllum amplum</name>
    <dbReference type="NCBI Taxonomy" id="97359"/>
    <lineage>
        <taxon>Eukaryota</taxon>
        <taxon>Fungi</taxon>
        <taxon>Dikarya</taxon>
        <taxon>Basidiomycota</taxon>
        <taxon>Agaricomycotina</taxon>
        <taxon>Agaricomycetes</taxon>
        <taxon>Agaricomycetidae</taxon>
        <taxon>Agaricales</taxon>
        <taxon>Schizophyllaceae</taxon>
        <taxon>Schizophyllum</taxon>
    </lineage>
</organism>
<feature type="region of interest" description="Disordered" evidence="1">
    <location>
        <begin position="275"/>
        <end position="297"/>
    </location>
</feature>
<evidence type="ECO:0000259" key="3">
    <source>
        <dbReference type="Pfam" id="PF20152"/>
    </source>
</evidence>
<dbReference type="Proteomes" id="UP000320762">
    <property type="component" value="Unassembled WGS sequence"/>
</dbReference>
<gene>
    <name evidence="4" type="ORF">BD626DRAFT_634666</name>
</gene>
<feature type="transmembrane region" description="Helical" evidence="2">
    <location>
        <begin position="248"/>
        <end position="268"/>
    </location>
</feature>
<dbReference type="PANTHER" id="PTHR40465:SF1">
    <property type="entry name" value="DUF6534 DOMAIN-CONTAINING PROTEIN"/>
    <property type="match status" value="1"/>
</dbReference>
<accession>A0A550BYN8</accession>
<protein>
    <recommendedName>
        <fullName evidence="3">DUF6534 domain-containing protein</fullName>
    </recommendedName>
</protein>
<keyword evidence="2" id="KW-0472">Membrane</keyword>
<evidence type="ECO:0000313" key="4">
    <source>
        <dbReference type="EMBL" id="TRM57680.1"/>
    </source>
</evidence>
<keyword evidence="5" id="KW-1185">Reference proteome</keyword>
<feature type="transmembrane region" description="Helical" evidence="2">
    <location>
        <begin position="220"/>
        <end position="242"/>
    </location>
</feature>
<evidence type="ECO:0000256" key="1">
    <source>
        <dbReference type="SAM" id="MobiDB-lite"/>
    </source>
</evidence>